<keyword evidence="1" id="KW-0315">Glutamine amidotransferase</keyword>
<feature type="domain" description="Glutamine amidotransferase" evidence="2">
    <location>
        <begin position="4"/>
        <end position="187"/>
    </location>
</feature>
<dbReference type="PRINTS" id="PR00099">
    <property type="entry name" value="CPSGATASE"/>
</dbReference>
<keyword evidence="3" id="KW-0456">Lyase</keyword>
<dbReference type="GO" id="GO:0000162">
    <property type="term" value="P:L-tryptophan biosynthetic process"/>
    <property type="evidence" value="ECO:0007669"/>
    <property type="project" value="TreeGrafter"/>
</dbReference>
<dbReference type="PROSITE" id="PS51273">
    <property type="entry name" value="GATASE_TYPE_1"/>
    <property type="match status" value="1"/>
</dbReference>
<dbReference type="InterPro" id="IPR050472">
    <property type="entry name" value="Anth_synth/Amidotransfase"/>
</dbReference>
<organism evidence="3">
    <name type="scientific">bioreactor metagenome</name>
    <dbReference type="NCBI Taxonomy" id="1076179"/>
    <lineage>
        <taxon>unclassified sequences</taxon>
        <taxon>metagenomes</taxon>
        <taxon>ecological metagenomes</taxon>
    </lineage>
</organism>
<dbReference type="AlphaFoldDB" id="A0A644WCP1"/>
<comment type="caution">
    <text evidence="3">The sequence shown here is derived from an EMBL/GenBank/DDBJ whole genome shotgun (WGS) entry which is preliminary data.</text>
</comment>
<evidence type="ECO:0000259" key="2">
    <source>
        <dbReference type="Pfam" id="PF00117"/>
    </source>
</evidence>
<dbReference type="Pfam" id="PF00117">
    <property type="entry name" value="GATase"/>
    <property type="match status" value="1"/>
</dbReference>
<proteinExistence type="predicted"/>
<dbReference type="InterPro" id="IPR017926">
    <property type="entry name" value="GATASE"/>
</dbReference>
<dbReference type="InterPro" id="IPR029062">
    <property type="entry name" value="Class_I_gatase-like"/>
</dbReference>
<protein>
    <submittedName>
        <fullName evidence="3">Anthranilate synthase component 2</fullName>
        <ecNumber evidence="3">4.1.3.27</ecNumber>
    </submittedName>
</protein>
<dbReference type="PANTHER" id="PTHR43418">
    <property type="entry name" value="MULTIFUNCTIONAL TRYPTOPHAN BIOSYNTHESIS PROTEIN-RELATED"/>
    <property type="match status" value="1"/>
</dbReference>
<dbReference type="PRINTS" id="PR00096">
    <property type="entry name" value="GATASE"/>
</dbReference>
<dbReference type="CDD" id="cd01743">
    <property type="entry name" value="GATase1_Anthranilate_Synthase"/>
    <property type="match status" value="1"/>
</dbReference>
<dbReference type="SUPFAM" id="SSF52317">
    <property type="entry name" value="Class I glutamine amidotransferase-like"/>
    <property type="match status" value="1"/>
</dbReference>
<dbReference type="Gene3D" id="3.40.50.880">
    <property type="match status" value="1"/>
</dbReference>
<dbReference type="PRINTS" id="PR00097">
    <property type="entry name" value="ANTSNTHASEII"/>
</dbReference>
<accession>A0A644WCP1</accession>
<dbReference type="GO" id="GO:0004049">
    <property type="term" value="F:anthranilate synthase activity"/>
    <property type="evidence" value="ECO:0007669"/>
    <property type="project" value="UniProtKB-EC"/>
</dbReference>
<evidence type="ECO:0000256" key="1">
    <source>
        <dbReference type="ARBA" id="ARBA00022962"/>
    </source>
</evidence>
<dbReference type="EMBL" id="VSSQ01000785">
    <property type="protein sequence ID" value="MPM01278.1"/>
    <property type="molecule type" value="Genomic_DNA"/>
</dbReference>
<sequence length="189" mass="20856">MKILLIDNHDSFTFNLVHLLQSFSDVSTDVVTVDQLTLNIAGRYSRIMISPGPGLPSDRPLLKEIILKNAQEASILGVCLGHQAIAEAFGGNLYRITPVLHGITAKVNLLNKNARLFKGLQSGFDAGLYHSWAVSPDDFPEEIEITAVSEKGIIMALQHRKLDIHGVQFHPESIMTPLGKNIISNWLNH</sequence>
<reference evidence="3" key="1">
    <citation type="submission" date="2019-08" db="EMBL/GenBank/DDBJ databases">
        <authorList>
            <person name="Kucharzyk K."/>
            <person name="Murdoch R.W."/>
            <person name="Higgins S."/>
            <person name="Loffler F."/>
        </authorList>
    </citation>
    <scope>NUCLEOTIDE SEQUENCE</scope>
</reference>
<name>A0A644WCP1_9ZZZZ</name>
<dbReference type="PANTHER" id="PTHR43418:SF4">
    <property type="entry name" value="MULTIFUNCTIONAL TRYPTOPHAN BIOSYNTHESIS PROTEIN"/>
    <property type="match status" value="1"/>
</dbReference>
<dbReference type="NCBIfam" id="TIGR00566">
    <property type="entry name" value="trpG_papA"/>
    <property type="match status" value="1"/>
</dbReference>
<dbReference type="FunFam" id="3.40.50.880:FF:000003">
    <property type="entry name" value="Anthranilate synthase component II"/>
    <property type="match status" value="1"/>
</dbReference>
<dbReference type="EC" id="4.1.3.27" evidence="3"/>
<evidence type="ECO:0000313" key="3">
    <source>
        <dbReference type="EMBL" id="MPM01278.1"/>
    </source>
</evidence>
<gene>
    <name evidence="3" type="primary">trpG_5</name>
    <name evidence="3" type="ORF">SDC9_47517</name>
</gene>
<dbReference type="InterPro" id="IPR006221">
    <property type="entry name" value="TrpG/PapA_dom"/>
</dbReference>
<dbReference type="GO" id="GO:0005829">
    <property type="term" value="C:cytosol"/>
    <property type="evidence" value="ECO:0007669"/>
    <property type="project" value="TreeGrafter"/>
</dbReference>